<evidence type="ECO:0000313" key="1">
    <source>
        <dbReference type="EMBL" id="KHM52777.1"/>
    </source>
</evidence>
<protein>
    <submittedName>
        <fullName evidence="1">Uncharacterized protein</fullName>
    </submittedName>
</protein>
<comment type="caution">
    <text evidence="1">The sequence shown here is derived from an EMBL/GenBank/DDBJ whole genome shotgun (WGS) entry which is preliminary data.</text>
</comment>
<reference evidence="1 2" key="1">
    <citation type="journal article" date="2013" name="PLoS ONE">
        <title>Identification and characterization of three novel lipases belonging to families II and V from Anaerovibrio lipolyticus 5ST.</title>
        <authorList>
            <person name="Prive F."/>
            <person name="Kaderbhai N.N."/>
            <person name="Girdwood S."/>
            <person name="Worgan H.J."/>
            <person name="Pinloche E."/>
            <person name="Scollan N.D."/>
            <person name="Huws S.A."/>
            <person name="Newbold C.J."/>
        </authorList>
    </citation>
    <scope>NUCLEOTIDE SEQUENCE [LARGE SCALE GENOMIC DNA]</scope>
    <source>
        <strain evidence="1 2">5S</strain>
    </source>
</reference>
<proteinExistence type="predicted"/>
<organism evidence="1 2">
    <name type="scientific">Anaerovibrio lipolyticus</name>
    <dbReference type="NCBI Taxonomy" id="82374"/>
    <lineage>
        <taxon>Bacteria</taxon>
        <taxon>Bacillati</taxon>
        <taxon>Bacillota</taxon>
        <taxon>Negativicutes</taxon>
        <taxon>Selenomonadales</taxon>
        <taxon>Selenomonadaceae</taxon>
        <taxon>Anaerovibrio</taxon>
    </lineage>
</organism>
<evidence type="ECO:0000313" key="2">
    <source>
        <dbReference type="Proteomes" id="UP000030993"/>
    </source>
</evidence>
<gene>
    <name evidence="1" type="ORF">NZ47_02765</name>
</gene>
<keyword evidence="2" id="KW-1185">Reference proteome</keyword>
<dbReference type="AlphaFoldDB" id="A0A0B2K3Y5"/>
<dbReference type="Pfam" id="PF19503">
    <property type="entry name" value="DUF6037"/>
    <property type="match status" value="1"/>
</dbReference>
<dbReference type="Proteomes" id="UP000030993">
    <property type="component" value="Unassembled WGS sequence"/>
</dbReference>
<dbReference type="EMBL" id="JSCE01000054">
    <property type="protein sequence ID" value="KHM52777.1"/>
    <property type="molecule type" value="Genomic_DNA"/>
</dbReference>
<dbReference type="RefSeq" id="WP_039206181.1">
    <property type="nucleotide sequence ID" value="NZ_JSCE01000054.1"/>
</dbReference>
<name>A0A0B2K3Y5_9FIRM</name>
<sequence>MSFEFKLYCLFDLYKDMIRHNQDIDEYKFSFNKVNFHAILDIGTTPFQLLLGTVNHNWACVLNLNMGFKTSMSTTDFMKLCEILHLKPGKGTFTSFDFLKYVGEHAPKSCSLKPVQPSHIMPFRKQYIKSSDEPNKTVFLGWNDHKSDGKTARNFNKTRQIFGDNVAAFCIKNNISSLWTTPDKATEKAITYPPGYTLK</sequence>
<accession>A0A0B2K3Y5</accession>
<dbReference type="InterPro" id="IPR046100">
    <property type="entry name" value="DUF6037"/>
</dbReference>